<comment type="subcellular location">
    <subcellularLocation>
        <location evidence="1">Membrane</location>
        <topology evidence="1">Multi-pass membrane protein</topology>
    </subcellularLocation>
</comment>
<proteinExistence type="predicted"/>
<evidence type="ECO:0000256" key="8">
    <source>
        <dbReference type="ARBA" id="ARBA00022989"/>
    </source>
</evidence>
<evidence type="ECO:0000313" key="14">
    <source>
        <dbReference type="EMBL" id="KAA1258737.1"/>
    </source>
</evidence>
<evidence type="ECO:0000256" key="10">
    <source>
        <dbReference type="ARBA" id="ARBA00023136"/>
    </source>
</evidence>
<keyword evidence="2" id="KW-0813">Transport</keyword>
<accession>A0A5B1CC75</accession>
<keyword evidence="7" id="KW-0630">Potassium</keyword>
<keyword evidence="15" id="KW-1185">Reference proteome</keyword>
<dbReference type="InterPro" id="IPR005821">
    <property type="entry name" value="Ion_trans_dom"/>
</dbReference>
<organism evidence="14 15">
    <name type="scientific">Rubripirellula obstinata</name>
    <dbReference type="NCBI Taxonomy" id="406547"/>
    <lineage>
        <taxon>Bacteria</taxon>
        <taxon>Pseudomonadati</taxon>
        <taxon>Planctomycetota</taxon>
        <taxon>Planctomycetia</taxon>
        <taxon>Pirellulales</taxon>
        <taxon>Pirellulaceae</taxon>
        <taxon>Rubripirellula</taxon>
    </lineage>
</organism>
<dbReference type="OrthoDB" id="9810759at2"/>
<reference evidence="14 15" key="1">
    <citation type="submission" date="2019-08" db="EMBL/GenBank/DDBJ databases">
        <title>Deep-cultivation of Planctomycetes and their phenomic and genomic characterization uncovers novel biology.</title>
        <authorList>
            <person name="Wiegand S."/>
            <person name="Jogler M."/>
            <person name="Boedeker C."/>
            <person name="Pinto D."/>
            <person name="Vollmers J."/>
            <person name="Rivas-Marin E."/>
            <person name="Kohn T."/>
            <person name="Peeters S.H."/>
            <person name="Heuer A."/>
            <person name="Rast P."/>
            <person name="Oberbeckmann S."/>
            <person name="Bunk B."/>
            <person name="Jeske O."/>
            <person name="Meyerdierks A."/>
            <person name="Storesund J.E."/>
            <person name="Kallscheuer N."/>
            <person name="Luecker S."/>
            <person name="Lage O.M."/>
            <person name="Pohl T."/>
            <person name="Merkel B.J."/>
            <person name="Hornburger P."/>
            <person name="Mueller R.-W."/>
            <person name="Bruemmer F."/>
            <person name="Labrenz M."/>
            <person name="Spormann A.M."/>
            <person name="Op Den Camp H."/>
            <person name="Overmann J."/>
            <person name="Amann R."/>
            <person name="Jetten M.S.M."/>
            <person name="Mascher T."/>
            <person name="Medema M.H."/>
            <person name="Devos D.P."/>
            <person name="Kaster A.-K."/>
            <person name="Ovreas L."/>
            <person name="Rohde M."/>
            <person name="Galperin M.Y."/>
            <person name="Jogler C."/>
        </authorList>
    </citation>
    <scope>NUCLEOTIDE SEQUENCE [LARGE SCALE GENOMIC DNA]</scope>
    <source>
        <strain evidence="14 15">LF1</strain>
    </source>
</reference>
<evidence type="ECO:0000256" key="9">
    <source>
        <dbReference type="ARBA" id="ARBA00023065"/>
    </source>
</evidence>
<evidence type="ECO:0000313" key="15">
    <source>
        <dbReference type="Proteomes" id="UP000322699"/>
    </source>
</evidence>
<feature type="transmembrane region" description="Helical" evidence="12">
    <location>
        <begin position="63"/>
        <end position="82"/>
    </location>
</feature>
<dbReference type="GO" id="GO:0008076">
    <property type="term" value="C:voltage-gated potassium channel complex"/>
    <property type="evidence" value="ECO:0007669"/>
    <property type="project" value="InterPro"/>
</dbReference>
<dbReference type="EMBL" id="VRLW01000001">
    <property type="protein sequence ID" value="KAA1258737.1"/>
    <property type="molecule type" value="Genomic_DNA"/>
</dbReference>
<sequence length="294" mass="33356">MSINAKNPRKRDQQRPLKEGWRQRWYDIIFEADSPWGRWFDIAILIAILLSIGIVSLESVPEYIGNSKLLMCEVFLTGLFTVEYMLRLICVRHPLRYAVSFWGIIDLLSFLPTYITPFLGRSSQSFVIVRSIRLLRVFRVLKLWRMMNDADELSTAIWRARNKVVVFLCVVLVAVTISGTLMYQIETISSNPAHENGIDPNSQFTSIPQSMYWAIVTMTTVGYGDVVPQTNIGKVISAALILLGYSLIIVPSTFVSAEIVNKKVEDSGLQCPVCDATHHQKDATYCYRCGGKFD</sequence>
<evidence type="ECO:0000256" key="6">
    <source>
        <dbReference type="ARBA" id="ARBA00022882"/>
    </source>
</evidence>
<keyword evidence="6" id="KW-0851">Voltage-gated channel</keyword>
<evidence type="ECO:0000256" key="2">
    <source>
        <dbReference type="ARBA" id="ARBA00022448"/>
    </source>
</evidence>
<dbReference type="Pfam" id="PF00520">
    <property type="entry name" value="Ion_trans"/>
    <property type="match status" value="1"/>
</dbReference>
<dbReference type="PANTHER" id="PTHR11537">
    <property type="entry name" value="VOLTAGE-GATED POTASSIUM CHANNEL"/>
    <property type="match status" value="1"/>
</dbReference>
<dbReference type="GO" id="GO:0005249">
    <property type="term" value="F:voltage-gated potassium channel activity"/>
    <property type="evidence" value="ECO:0007669"/>
    <property type="project" value="InterPro"/>
</dbReference>
<dbReference type="Gene3D" id="1.20.120.350">
    <property type="entry name" value="Voltage-gated potassium channels. Chain C"/>
    <property type="match status" value="1"/>
</dbReference>
<feature type="transmembrane region" description="Helical" evidence="12">
    <location>
        <begin position="164"/>
        <end position="185"/>
    </location>
</feature>
<feature type="transmembrane region" description="Helical" evidence="12">
    <location>
        <begin position="39"/>
        <end position="57"/>
    </location>
</feature>
<dbReference type="InterPro" id="IPR027359">
    <property type="entry name" value="Volt_channel_dom_sf"/>
</dbReference>
<dbReference type="RefSeq" id="WP_068266765.1">
    <property type="nucleotide sequence ID" value="NZ_LWSK01000129.1"/>
</dbReference>
<dbReference type="Proteomes" id="UP000322699">
    <property type="component" value="Unassembled WGS sequence"/>
</dbReference>
<evidence type="ECO:0000256" key="4">
    <source>
        <dbReference type="ARBA" id="ARBA00022692"/>
    </source>
</evidence>
<keyword evidence="11 14" id="KW-0407">Ion channel</keyword>
<dbReference type="InterPro" id="IPR028325">
    <property type="entry name" value="VG_K_chnl"/>
</dbReference>
<evidence type="ECO:0000256" key="12">
    <source>
        <dbReference type="SAM" id="Phobius"/>
    </source>
</evidence>
<protein>
    <submittedName>
        <fullName evidence="14">Cyclic nucleotide-gated potassium channel</fullName>
    </submittedName>
</protein>
<evidence type="ECO:0000256" key="7">
    <source>
        <dbReference type="ARBA" id="ARBA00022958"/>
    </source>
</evidence>
<dbReference type="AlphaFoldDB" id="A0A5B1CC75"/>
<keyword evidence="3" id="KW-0633">Potassium transport</keyword>
<evidence type="ECO:0000256" key="3">
    <source>
        <dbReference type="ARBA" id="ARBA00022538"/>
    </source>
</evidence>
<dbReference type="Gene3D" id="1.10.287.70">
    <property type="match status" value="1"/>
</dbReference>
<evidence type="ECO:0000256" key="1">
    <source>
        <dbReference type="ARBA" id="ARBA00004141"/>
    </source>
</evidence>
<evidence type="ECO:0000256" key="5">
    <source>
        <dbReference type="ARBA" id="ARBA00022826"/>
    </source>
</evidence>
<dbReference type="SUPFAM" id="SSF81324">
    <property type="entry name" value="Voltage-gated potassium channels"/>
    <property type="match status" value="1"/>
</dbReference>
<keyword evidence="9" id="KW-0406">Ion transport</keyword>
<dbReference type="PRINTS" id="PR00169">
    <property type="entry name" value="KCHANNEL"/>
</dbReference>
<feature type="domain" description="Ion transport" evidence="13">
    <location>
        <begin position="38"/>
        <end position="247"/>
    </location>
</feature>
<name>A0A5B1CC75_9BACT</name>
<keyword evidence="8 12" id="KW-1133">Transmembrane helix</keyword>
<keyword evidence="5" id="KW-0631">Potassium channel</keyword>
<dbReference type="GO" id="GO:0001508">
    <property type="term" value="P:action potential"/>
    <property type="evidence" value="ECO:0007669"/>
    <property type="project" value="TreeGrafter"/>
</dbReference>
<gene>
    <name evidence="14" type="ORF">LF1_12600</name>
</gene>
<evidence type="ECO:0000256" key="11">
    <source>
        <dbReference type="ARBA" id="ARBA00023303"/>
    </source>
</evidence>
<dbReference type="PANTHER" id="PTHR11537:SF254">
    <property type="entry name" value="POTASSIUM VOLTAGE-GATED CHANNEL PROTEIN SHAB"/>
    <property type="match status" value="1"/>
</dbReference>
<feature type="transmembrane region" description="Helical" evidence="12">
    <location>
        <begin position="235"/>
        <end position="255"/>
    </location>
</feature>
<keyword evidence="4 12" id="KW-0812">Transmembrane</keyword>
<comment type="caution">
    <text evidence="14">The sequence shown here is derived from an EMBL/GenBank/DDBJ whole genome shotgun (WGS) entry which is preliminary data.</text>
</comment>
<feature type="transmembrane region" description="Helical" evidence="12">
    <location>
        <begin position="94"/>
        <end position="115"/>
    </location>
</feature>
<evidence type="ECO:0000259" key="13">
    <source>
        <dbReference type="Pfam" id="PF00520"/>
    </source>
</evidence>
<keyword evidence="10 12" id="KW-0472">Membrane</keyword>